<organism evidence="4 5">
    <name type="scientific">Cannabis sativa</name>
    <name type="common">Hemp</name>
    <name type="synonym">Marijuana</name>
    <dbReference type="NCBI Taxonomy" id="3483"/>
    <lineage>
        <taxon>Eukaryota</taxon>
        <taxon>Viridiplantae</taxon>
        <taxon>Streptophyta</taxon>
        <taxon>Embryophyta</taxon>
        <taxon>Tracheophyta</taxon>
        <taxon>Spermatophyta</taxon>
        <taxon>Magnoliopsida</taxon>
        <taxon>eudicotyledons</taxon>
        <taxon>Gunneridae</taxon>
        <taxon>Pentapetalae</taxon>
        <taxon>rosids</taxon>
        <taxon>fabids</taxon>
        <taxon>Rosales</taxon>
        <taxon>Cannabaceae</taxon>
        <taxon>Cannabis</taxon>
    </lineage>
</organism>
<evidence type="ECO:0000313" key="5">
    <source>
        <dbReference type="Proteomes" id="UP000583929"/>
    </source>
</evidence>
<feature type="region of interest" description="Disordered" evidence="1">
    <location>
        <begin position="342"/>
        <end position="415"/>
    </location>
</feature>
<feature type="compositionally biased region" description="Polar residues" evidence="1">
    <location>
        <begin position="343"/>
        <end position="359"/>
    </location>
</feature>
<evidence type="ECO:0000313" key="4">
    <source>
        <dbReference type="EMBL" id="KAF4358619.1"/>
    </source>
</evidence>
<feature type="domain" description="DUF4283" evidence="2">
    <location>
        <begin position="40"/>
        <end position="118"/>
    </location>
</feature>
<dbReference type="PANTHER" id="PTHR33710">
    <property type="entry name" value="BNAC02G09200D PROTEIN"/>
    <property type="match status" value="1"/>
</dbReference>
<feature type="region of interest" description="Disordered" evidence="1">
    <location>
        <begin position="476"/>
        <end position="507"/>
    </location>
</feature>
<dbReference type="InterPro" id="IPR025558">
    <property type="entry name" value="DUF4283"/>
</dbReference>
<evidence type="ECO:0000259" key="2">
    <source>
        <dbReference type="Pfam" id="PF14111"/>
    </source>
</evidence>
<accession>A0A7J6ELL9</accession>
<feature type="compositionally biased region" description="Low complexity" evidence="1">
    <location>
        <begin position="496"/>
        <end position="507"/>
    </location>
</feature>
<feature type="compositionally biased region" description="Polar residues" evidence="1">
    <location>
        <begin position="587"/>
        <end position="600"/>
    </location>
</feature>
<dbReference type="InterPro" id="IPR036691">
    <property type="entry name" value="Endo/exonu/phosph_ase_sf"/>
</dbReference>
<feature type="domain" description="Zinc knuckle CX2CX4HX4C" evidence="3">
    <location>
        <begin position="150"/>
        <end position="195"/>
    </location>
</feature>
<proteinExistence type="predicted"/>
<evidence type="ECO:0008006" key="6">
    <source>
        <dbReference type="Google" id="ProtNLM"/>
    </source>
</evidence>
<dbReference type="EMBL" id="JAATIQ010000380">
    <property type="protein sequence ID" value="KAF4358619.1"/>
    <property type="molecule type" value="Genomic_DNA"/>
</dbReference>
<dbReference type="PANTHER" id="PTHR33710:SF77">
    <property type="entry name" value="DNASE I-LIKE SUPERFAMILY PROTEIN"/>
    <property type="match status" value="1"/>
</dbReference>
<comment type="caution">
    <text evidence="4">The sequence shown here is derived from an EMBL/GenBank/DDBJ whole genome shotgun (WGS) entry which is preliminary data.</text>
</comment>
<dbReference type="Gene3D" id="3.60.10.10">
    <property type="entry name" value="Endonuclease/exonuclease/phosphatase"/>
    <property type="match status" value="1"/>
</dbReference>
<sequence length="852" mass="95633">MDAASVCNLFEDSVQISHNDITFALNPGEVDEPQEANQVLLGKIISRHRFGKAAIQGSLKLSWNAIKGWKWKELEEGIIQFTFARREDALNVLARRPWFVCGALIVIMPWPAWLSPMEELASKASPVFELRPGIEDAVGMSSLRFRATIDLNKPIFSGFYLRRQRLANLWIQYKYEKLPKLCFKCGILTHDQSTCFKSPTVIKDAAGNFFPMFGVWLKNEAPEKSTFSSPLAKWFQDWVLQKKLCNDPTTRNLLKVQRAIENGDSAEARECRQQLPGKKRIVTEEDSDASNTQPGLVITQMSVVYLPGIGEIAPFGNNTKVVSIEDLQEATDLYAARKAAGHATTQQIGPAINKQNASGTMGAGENVSKIGETQEEMEESHSTPKLKKKSTGTTPSDNKADANNERKGESNIPYSNSILGSQAQYLNWPSKECWAQPKARELVLGALTIDKYFREPTLINPILDIEDFRVQEHLNGPRKRKASDGFVIGPSPRPSSPSLSPDDIQSPSEISKSEIHINHVEPDSNQLSTKEGHPIKLGLQGTQDAVNFSPGSIEDPTPSRRRGKGRSNNRNQLGEVGTPKRRGRPPKNQSPLAATPTSFKGSKAKKSRLGGSSSVTTHWEGREFDLKGVKCTIQHSMKYLITGEITSDPPGTSWLLLGLYGPPNKADKERFWLHVGDFVLNATSPMVLLGDMNGTLHDNECHNYNGNIARYAFDFRRMVHRAGLIDLGFQGPVYTWAKGRARLDRGLASTEWRILFPNAIVNHLSASDSDHRPLLLDTLGGVNCKRRQFKYENMWARDPRSFWVVKEAWKERRHQNPMINFHRKVKETSKKLQLWNKTQFHHLSQQIQQAKD</sequence>
<reference evidence="4 5" key="1">
    <citation type="journal article" date="2020" name="bioRxiv">
        <title>Sequence and annotation of 42 cannabis genomes reveals extensive copy number variation in cannabinoid synthesis and pathogen resistance genes.</title>
        <authorList>
            <person name="Mckernan K.J."/>
            <person name="Helbert Y."/>
            <person name="Kane L.T."/>
            <person name="Ebling H."/>
            <person name="Zhang L."/>
            <person name="Liu B."/>
            <person name="Eaton Z."/>
            <person name="Mclaughlin S."/>
            <person name="Kingan S."/>
            <person name="Baybayan P."/>
            <person name="Concepcion G."/>
            <person name="Jordan M."/>
            <person name="Riva A."/>
            <person name="Barbazuk W."/>
            <person name="Harkins T."/>
        </authorList>
    </citation>
    <scope>NUCLEOTIDE SEQUENCE [LARGE SCALE GENOMIC DNA]</scope>
    <source>
        <strain evidence="5">cv. Jamaican Lion 4</strain>
        <tissue evidence="4">Leaf</tissue>
    </source>
</reference>
<dbReference type="AlphaFoldDB" id="A0A7J6ELL9"/>
<keyword evidence="5" id="KW-1185">Reference proteome</keyword>
<feature type="compositionally biased region" description="Basic and acidic residues" evidence="1">
    <location>
        <begin position="398"/>
        <end position="409"/>
    </location>
</feature>
<dbReference type="InterPro" id="IPR025836">
    <property type="entry name" value="Zn_knuckle_CX2CX4HX4C"/>
</dbReference>
<feature type="region of interest" description="Disordered" evidence="1">
    <location>
        <begin position="540"/>
        <end position="615"/>
    </location>
</feature>
<dbReference type="Pfam" id="PF14392">
    <property type="entry name" value="zf-CCHC_4"/>
    <property type="match status" value="1"/>
</dbReference>
<feature type="compositionally biased region" description="Polar residues" evidence="1">
    <location>
        <begin position="540"/>
        <end position="550"/>
    </location>
</feature>
<feature type="non-terminal residue" evidence="4">
    <location>
        <position position="1"/>
    </location>
</feature>
<evidence type="ECO:0000256" key="1">
    <source>
        <dbReference type="SAM" id="MobiDB-lite"/>
    </source>
</evidence>
<dbReference type="Pfam" id="PF14111">
    <property type="entry name" value="DUF4283"/>
    <property type="match status" value="1"/>
</dbReference>
<name>A0A7J6ELL9_CANSA</name>
<dbReference type="Proteomes" id="UP000583929">
    <property type="component" value="Unassembled WGS sequence"/>
</dbReference>
<protein>
    <recommendedName>
        <fullName evidence="6">DUF4283 domain-containing protein</fullName>
    </recommendedName>
</protein>
<gene>
    <name evidence="4" type="ORF">G4B88_019995</name>
</gene>
<evidence type="ECO:0000259" key="3">
    <source>
        <dbReference type="Pfam" id="PF14392"/>
    </source>
</evidence>
<dbReference type="SUPFAM" id="SSF56219">
    <property type="entry name" value="DNase I-like"/>
    <property type="match status" value="1"/>
</dbReference>